<dbReference type="InterPro" id="IPR011057">
    <property type="entry name" value="Mss4-like_sf"/>
</dbReference>
<feature type="active site" description="Nucleophile" evidence="3">
    <location>
        <position position="115"/>
    </location>
</feature>
<reference evidence="5 6" key="3">
    <citation type="journal article" date="2011" name="J. Bacteriol.">
        <title>Genome sequences of Mycoplasma alligatoris A21JP2T and Mycoplasma crocodyli MP145T.</title>
        <authorList>
            <person name="Brown D.R."/>
            <person name="Farmerie W.G."/>
            <person name="May M."/>
            <person name="Benders G.A."/>
            <person name="Durkin A.S."/>
            <person name="Hlavinka K."/>
            <person name="Hostetler J."/>
            <person name="Jackson J."/>
            <person name="Johnson J."/>
            <person name="Miller R.H."/>
            <person name="Paralanov V."/>
            <person name="Radune D."/>
            <person name="Szczypinski B."/>
            <person name="Glass J.I."/>
        </authorList>
    </citation>
    <scope>NUCLEOTIDE SEQUENCE [LARGE SCALE GENOMIC DNA]</scope>
    <source>
        <strain evidence="6">ATCC 51981 / MP145</strain>
    </source>
</reference>
<dbReference type="AlphaFoldDB" id="D5E4Z3"/>
<reference evidence="6" key="1">
    <citation type="submission" date="2010-03" db="EMBL/GenBank/DDBJ databases">
        <title>The complete genome of Mycoplasma crocodyli MP145.</title>
        <authorList>
            <person name="Glass J.I."/>
            <person name="Durkin A.S."/>
            <person name="Hostetler J."/>
            <person name="Jackson J."/>
            <person name="Johnson J."/>
            <person name="May M.A."/>
            <person name="Paralanov V."/>
            <person name="Radune D."/>
            <person name="Szczypinski B."/>
            <person name="Brown D.R."/>
        </authorList>
    </citation>
    <scope>NUCLEOTIDE SEQUENCE [LARGE SCALE GENOMIC DNA]</scope>
    <source>
        <strain evidence="6">ATCC 51981 / MP145</strain>
    </source>
</reference>
<dbReference type="HAMAP" id="MF_01400">
    <property type="entry name" value="MsrB"/>
    <property type="match status" value="1"/>
</dbReference>
<evidence type="ECO:0000256" key="2">
    <source>
        <dbReference type="ARBA" id="ARBA00048488"/>
    </source>
</evidence>
<dbReference type="RefSeq" id="WP_013054449.1">
    <property type="nucleotide sequence ID" value="NC_014014.1"/>
</dbReference>
<evidence type="ECO:0000313" key="6">
    <source>
        <dbReference type="Proteomes" id="UP000001845"/>
    </source>
</evidence>
<dbReference type="Gene3D" id="2.170.150.20">
    <property type="entry name" value="Peptide methionine sulfoxide reductase"/>
    <property type="match status" value="1"/>
</dbReference>
<dbReference type="GO" id="GO:0006979">
    <property type="term" value="P:response to oxidative stress"/>
    <property type="evidence" value="ECO:0007669"/>
    <property type="project" value="InterPro"/>
</dbReference>
<accession>D5E4Z3</accession>
<name>D5E4Z3_MYCCM</name>
<keyword evidence="6" id="KW-1185">Reference proteome</keyword>
<protein>
    <recommendedName>
        <fullName evidence="3">Peptide methionine sulfoxide reductase MsrB</fullName>
        <ecNumber evidence="3">1.8.4.12</ecNumber>
    </recommendedName>
    <alternativeName>
        <fullName evidence="3">Peptide-methionine (R)-S-oxide reductase</fullName>
    </alternativeName>
</protein>
<dbReference type="eggNOG" id="COG0229">
    <property type="taxonomic scope" value="Bacteria"/>
</dbReference>
<dbReference type="STRING" id="512564.MCRO_0165"/>
<dbReference type="NCBIfam" id="TIGR00357">
    <property type="entry name" value="peptide-methionine (R)-S-oxide reductase MsrB"/>
    <property type="match status" value="1"/>
</dbReference>
<dbReference type="PANTHER" id="PTHR10173:SF59">
    <property type="entry name" value="PEPTIDE METHIONINE SULFOXIDE REDUCTASE MSRA_MSRB"/>
    <property type="match status" value="1"/>
</dbReference>
<comment type="caution">
    <text evidence="3">Lacks conserved residue(s) required for the propagation of feature annotation.</text>
</comment>
<dbReference type="InterPro" id="IPR002579">
    <property type="entry name" value="Met_Sox_Rdtase_MsrB_dom"/>
</dbReference>
<dbReference type="HOGENOM" id="CLU_031040_8_5_14"/>
<evidence type="ECO:0000313" key="5">
    <source>
        <dbReference type="EMBL" id="ADE19673.1"/>
    </source>
</evidence>
<dbReference type="Proteomes" id="UP000001845">
    <property type="component" value="Chromosome"/>
</dbReference>
<sequence>MKKTKEELKTILTPLQYRVTQENGTEKPFDNKYDEHFEKGIYVDIVDGSVLFSSVDKYNSGCGWPAFSKPVDSLKEVSDYSHGLNRVEVRSKNADSHLGHVFTDGPKDKGGLRYCINSASLKFIPFDKMEEEGYKKYKNLFKK</sequence>
<dbReference type="InterPro" id="IPR028427">
    <property type="entry name" value="Met_Sox_Rdtase_MsrB"/>
</dbReference>
<evidence type="ECO:0000259" key="4">
    <source>
        <dbReference type="PROSITE" id="PS51790"/>
    </source>
</evidence>
<comment type="catalytic activity">
    <reaction evidence="2 3">
        <text>L-methionyl-[protein] + [thioredoxin]-disulfide + H2O = L-methionyl-(R)-S-oxide-[protein] + [thioredoxin]-dithiol</text>
        <dbReference type="Rhea" id="RHEA:24164"/>
        <dbReference type="Rhea" id="RHEA-COMP:10698"/>
        <dbReference type="Rhea" id="RHEA-COMP:10700"/>
        <dbReference type="Rhea" id="RHEA-COMP:12313"/>
        <dbReference type="Rhea" id="RHEA-COMP:12314"/>
        <dbReference type="ChEBI" id="CHEBI:15377"/>
        <dbReference type="ChEBI" id="CHEBI:16044"/>
        <dbReference type="ChEBI" id="CHEBI:29950"/>
        <dbReference type="ChEBI" id="CHEBI:45764"/>
        <dbReference type="ChEBI" id="CHEBI:50058"/>
        <dbReference type="EC" id="1.8.4.12"/>
    </reaction>
</comment>
<dbReference type="PROSITE" id="PS51790">
    <property type="entry name" value="MSRB"/>
    <property type="match status" value="1"/>
</dbReference>
<dbReference type="FunFam" id="2.170.150.20:FF:000003">
    <property type="entry name" value="Peptide methionine sulfoxide reductase MsrB"/>
    <property type="match status" value="1"/>
</dbReference>
<reference key="2">
    <citation type="submission" date="2010-03" db="EMBL/GenBank/DDBJ databases">
        <authorList>
            <person name="Ma Z."/>
            <person name="Wang X."/>
            <person name="Liu H."/>
        </authorList>
    </citation>
    <scope>NUCLEOTIDE SEQUENCE</scope>
    <source>
        <strain>MP145</strain>
    </source>
</reference>
<dbReference type="EMBL" id="CP001991">
    <property type="protein sequence ID" value="ADE19673.1"/>
    <property type="molecule type" value="Genomic_DNA"/>
</dbReference>
<gene>
    <name evidence="3 5" type="primary">msrB</name>
    <name evidence="5" type="ordered locus">MCRO_0165</name>
</gene>
<organism evidence="5 6">
    <name type="scientific">Mycoplasma crocodyli (strain ATCC 51981 / MP145)</name>
    <dbReference type="NCBI Taxonomy" id="512564"/>
    <lineage>
        <taxon>Bacteria</taxon>
        <taxon>Bacillati</taxon>
        <taxon>Mycoplasmatota</taxon>
        <taxon>Mollicutes</taxon>
        <taxon>Mycoplasmataceae</taxon>
        <taxon>Mycoplasma</taxon>
    </lineage>
</organism>
<keyword evidence="1 3" id="KW-0560">Oxidoreductase</keyword>
<feature type="domain" description="MsrB" evidence="4">
    <location>
        <begin position="5"/>
        <end position="126"/>
    </location>
</feature>
<dbReference type="Pfam" id="PF01641">
    <property type="entry name" value="SelR"/>
    <property type="match status" value="1"/>
</dbReference>
<dbReference type="KEGG" id="mcd:MCRO_0165"/>
<dbReference type="GO" id="GO:0033743">
    <property type="term" value="F:peptide-methionine (R)-S-oxide reductase activity"/>
    <property type="evidence" value="ECO:0007669"/>
    <property type="project" value="UniProtKB-UniRule"/>
</dbReference>
<evidence type="ECO:0000256" key="3">
    <source>
        <dbReference type="HAMAP-Rule" id="MF_01400"/>
    </source>
</evidence>
<dbReference type="GO" id="GO:0005737">
    <property type="term" value="C:cytoplasm"/>
    <property type="evidence" value="ECO:0007669"/>
    <property type="project" value="TreeGrafter"/>
</dbReference>
<dbReference type="EC" id="1.8.4.12" evidence="3"/>
<dbReference type="PANTHER" id="PTHR10173">
    <property type="entry name" value="METHIONINE SULFOXIDE REDUCTASE"/>
    <property type="match status" value="1"/>
</dbReference>
<dbReference type="OrthoDB" id="4174719at2"/>
<dbReference type="GO" id="GO:0030091">
    <property type="term" value="P:protein repair"/>
    <property type="evidence" value="ECO:0007669"/>
    <property type="project" value="InterPro"/>
</dbReference>
<dbReference type="SUPFAM" id="SSF51316">
    <property type="entry name" value="Mss4-like"/>
    <property type="match status" value="1"/>
</dbReference>
<comment type="similarity">
    <text evidence="3">Belongs to the MsrB Met sulfoxide reductase family.</text>
</comment>
<evidence type="ECO:0000256" key="1">
    <source>
        <dbReference type="ARBA" id="ARBA00023002"/>
    </source>
</evidence>
<proteinExistence type="inferred from homology"/>